<protein>
    <submittedName>
        <fullName evidence="1">Uncharacterized protein</fullName>
    </submittedName>
</protein>
<dbReference type="Proteomes" id="UP001500751">
    <property type="component" value="Unassembled WGS sequence"/>
</dbReference>
<evidence type="ECO:0000313" key="1">
    <source>
        <dbReference type="EMBL" id="GAA2057315.1"/>
    </source>
</evidence>
<dbReference type="InterPro" id="IPR007253">
    <property type="entry name" value="Cell_wall-bd_2"/>
</dbReference>
<sequence>MGRSREISVISSLAVAGAAFGGTLVSAPSASAASNRIAASGSDVVAINPALFSGSAPGGKPGQDLGQILRNSSRYLATTWYTNTYKSGVASDGYLNLDLPGAIPEQTFRLPGMAALSIATAVKLNVWDAGASGISADEAANRAAIMVRALAHRYYANNSLAGVSTWGNGWQTPLWAFYTGQAAWLVWDKLKPSEQDDVARMLANEADRLTSGNDVSLTSDPASQKLYQYDRNGTDLTPGDTKTEEDNYDAQLLGLAAAMMPNHPHAADWQRRNEDLLIATGAMQSDLQNPATVNGRQLSSWLQGWNMQPDGTVQNHNILHPLYMTALDQSLQQVGTFALAGQCAPQAVQMNVSTLYHALAATKAFKYAPDPSNPSVNVPQITMPAPIYQSPTDAKINYPQGNDWGTQFPAYYGSFDALVGAYNLAAPGDSANTNAGTHLDAEIGLQGRFGTGQTYVPWDPATTPGNLAENSYVGAEQRVGQIAAQAYMALYLNNLHPACFDNSGTPRPPNVPPPQPIAVSRIAGNDRYTTGVAVSQRQWANAGGDNTPRAEADAVVLARGDNFPDALAGVPLAKRDRGPLLLTETATLTKATADEITRILPKGKTVYILGGNVAVSPNVQNQLQRLGYTVQRFGGADRYGTALDIANRGMGAPHQVIVATGLDFPDALAAGPLAAGEGNAILLSDGKTLDPYTKAYIAAAQRKADGTPDPTFHVNAVGGAAVAATAYVKRNPLMGNDRYATAAAVAKQFAADMPVTQFGVATGMAFADALTGGAYMANAGQPLILTDPAGLSPADVPLLTTMRNQISAISLFGGPVAIKQTVMDQITRAVGGVEK</sequence>
<dbReference type="PANTHER" id="PTHR30032:SF8">
    <property type="entry name" value="GERMINATION-SPECIFIC N-ACETYLMURAMOYL-L-ALANINE AMIDASE"/>
    <property type="match status" value="1"/>
</dbReference>
<comment type="caution">
    <text evidence="1">The sequence shown here is derived from an EMBL/GenBank/DDBJ whole genome shotgun (WGS) entry which is preliminary data.</text>
</comment>
<dbReference type="Gene3D" id="3.40.50.12090">
    <property type="match status" value="2"/>
</dbReference>
<dbReference type="Pfam" id="PF04122">
    <property type="entry name" value="CW_binding_2"/>
    <property type="match status" value="3"/>
</dbReference>
<name>A0ABP5GU39_9ACTN</name>
<dbReference type="EMBL" id="BAAAQN010000067">
    <property type="protein sequence ID" value="GAA2057315.1"/>
    <property type="molecule type" value="Genomic_DNA"/>
</dbReference>
<organism evidence="1 2">
    <name type="scientific">Catenulispora yoronensis</name>
    <dbReference type="NCBI Taxonomy" id="450799"/>
    <lineage>
        <taxon>Bacteria</taxon>
        <taxon>Bacillati</taxon>
        <taxon>Actinomycetota</taxon>
        <taxon>Actinomycetes</taxon>
        <taxon>Catenulisporales</taxon>
        <taxon>Catenulisporaceae</taxon>
        <taxon>Catenulispora</taxon>
    </lineage>
</organism>
<reference evidence="2" key="1">
    <citation type="journal article" date="2019" name="Int. J. Syst. Evol. Microbiol.">
        <title>The Global Catalogue of Microorganisms (GCM) 10K type strain sequencing project: providing services to taxonomists for standard genome sequencing and annotation.</title>
        <authorList>
            <consortium name="The Broad Institute Genomics Platform"/>
            <consortium name="The Broad Institute Genome Sequencing Center for Infectious Disease"/>
            <person name="Wu L."/>
            <person name="Ma J."/>
        </authorList>
    </citation>
    <scope>NUCLEOTIDE SEQUENCE [LARGE SCALE GENOMIC DNA]</scope>
    <source>
        <strain evidence="2">JCM 16014</strain>
    </source>
</reference>
<gene>
    <name evidence="1" type="ORF">GCM10009839_78350</name>
</gene>
<dbReference type="PANTHER" id="PTHR30032">
    <property type="entry name" value="N-ACETYLMURAMOYL-L-ALANINE AMIDASE-RELATED"/>
    <property type="match status" value="1"/>
</dbReference>
<dbReference type="InterPro" id="IPR051922">
    <property type="entry name" value="Bact_Sporulation_Assoc"/>
</dbReference>
<evidence type="ECO:0000313" key="2">
    <source>
        <dbReference type="Proteomes" id="UP001500751"/>
    </source>
</evidence>
<accession>A0ABP5GU39</accession>
<proteinExistence type="predicted"/>
<keyword evidence="2" id="KW-1185">Reference proteome</keyword>